<protein>
    <submittedName>
        <fullName evidence="1">Uncharacterized protein</fullName>
    </submittedName>
</protein>
<comment type="caution">
    <text evidence="1">The sequence shown here is derived from an EMBL/GenBank/DDBJ whole genome shotgun (WGS) entry which is preliminary data.</text>
</comment>
<name>A0ABX2MLJ7_9BACL</name>
<reference evidence="1 2" key="1">
    <citation type="submission" date="2020-05" db="EMBL/GenBank/DDBJ databases">
        <title>Genome Sequencing of Type Strains.</title>
        <authorList>
            <person name="Lemaire J.F."/>
            <person name="Inderbitzin P."/>
            <person name="Gregorio O.A."/>
            <person name="Collins S.B."/>
            <person name="Wespe N."/>
            <person name="Knight-Connoni V."/>
        </authorList>
    </citation>
    <scope>NUCLEOTIDE SEQUENCE [LARGE SCALE GENOMIC DNA]</scope>
    <source>
        <strain evidence="1 2">DSM 19942</strain>
    </source>
</reference>
<proteinExistence type="predicted"/>
<sequence length="59" mass="7155">MNNEIFEFRKKLTIAYHYLILDMYMKKTVLQKNHSAIKLQKAYQLKETLESALESYEVR</sequence>
<evidence type="ECO:0000313" key="2">
    <source>
        <dbReference type="Proteomes" id="UP000577724"/>
    </source>
</evidence>
<dbReference type="GeneID" id="97131564"/>
<gene>
    <name evidence="1" type="ORF">HP548_12640</name>
</gene>
<dbReference type="Proteomes" id="UP000577724">
    <property type="component" value="Unassembled WGS sequence"/>
</dbReference>
<evidence type="ECO:0000313" key="1">
    <source>
        <dbReference type="EMBL" id="NUU54924.1"/>
    </source>
</evidence>
<organism evidence="1 2">
    <name type="scientific">Paenibacillus taichungensis</name>
    <dbReference type="NCBI Taxonomy" id="484184"/>
    <lineage>
        <taxon>Bacteria</taxon>
        <taxon>Bacillati</taxon>
        <taxon>Bacillota</taxon>
        <taxon>Bacilli</taxon>
        <taxon>Bacillales</taxon>
        <taxon>Paenibacillaceae</taxon>
        <taxon>Paenibacillus</taxon>
    </lineage>
</organism>
<keyword evidence="2" id="KW-1185">Reference proteome</keyword>
<dbReference type="EMBL" id="JABMCC010000107">
    <property type="protein sequence ID" value="NUU54924.1"/>
    <property type="molecule type" value="Genomic_DNA"/>
</dbReference>
<accession>A0ABX2MLJ7</accession>
<dbReference type="RefSeq" id="WP_175381858.1">
    <property type="nucleotide sequence ID" value="NZ_CBCRYD010000030.1"/>
</dbReference>